<dbReference type="SUPFAM" id="SSF53850">
    <property type="entry name" value="Periplasmic binding protein-like II"/>
    <property type="match status" value="1"/>
</dbReference>
<proteinExistence type="predicted"/>
<gene>
    <name evidence="3" type="primary">appA</name>
    <name evidence="3" type="ORF">BN1051_01958</name>
</gene>
<sequence length="585" mass="63350">MRTKRTAAVAALSVGALFLGACGSAGGNNDAAESEGGNENIASTINIAISQAPDAYNSNTSNANSVYNTYVTNLTMSNFAAMNSDGELTPNPDMGSYEKVSEDPLTIKYTIHEDAVWSDGTPIDFDDYLLDWASRSGKFLNGEEDIFQPASNNGYSQIEKPEGSAGDKEFTFVFTEPYVDWEALLTEPVMPAHIAAEQAGLSVENNGEALVEAIQNDDIEALTPVAEFWNSGWNFADAELSSIPDTALMPASGPYKMETGSNGNLTLVKNDQYWGERAGKTDTIVFKAIEDTEAVQALQNGDVDVIEPSGPTVDTKTQLEAIDGIELEVGSQMTFSHIDFDQRPGAVFEDLAVRQAFAKCTPRQEIVDKFLKPVDPEGVVMDLREFQPSSPEYEEVLEAVPTAAEYKDVDVEGAKALLEEAGKTAPVDVRLMFSASSQVRADITALIKNSCDKAGFNIIAQPDAEWTSKLDEPGAWDAALFAWAGSGLIASGESIYISEGVQNYGDFSNEEVDRLWSEVVTLTDASEAVELKKGIEEALWSDMYNVVLYANPGLVAYNSNMEGVKYNPTQTGITWNAYEWTKSNG</sequence>
<feature type="domain" description="Solute-binding protein family 5" evidence="2">
    <location>
        <begin position="90"/>
        <end position="486"/>
    </location>
</feature>
<dbReference type="GO" id="GO:0043190">
    <property type="term" value="C:ATP-binding cassette (ABC) transporter complex"/>
    <property type="evidence" value="ECO:0007669"/>
    <property type="project" value="InterPro"/>
</dbReference>
<name>A0A078MT75_9MICC</name>
<reference evidence="3" key="1">
    <citation type="submission" date="2014-07" db="EMBL/GenBank/DDBJ databases">
        <authorList>
            <person name="Urmite Genomes Urmite Genomes"/>
        </authorList>
    </citation>
    <scope>NUCLEOTIDE SEQUENCE</scope>
    <source>
        <strain evidence="3">11W110_air</strain>
    </source>
</reference>
<feature type="chain" id="PRO_5038835491" evidence="1">
    <location>
        <begin position="28"/>
        <end position="585"/>
    </location>
</feature>
<dbReference type="PATRIC" id="fig|1461584.3.peg.1934"/>
<dbReference type="PROSITE" id="PS51257">
    <property type="entry name" value="PROKAR_LIPOPROTEIN"/>
    <property type="match status" value="1"/>
</dbReference>
<dbReference type="PANTHER" id="PTHR30290:SF65">
    <property type="entry name" value="MONOACYL PHOSPHATIDYLINOSITOL TETRAMANNOSIDE-BINDING PROTEIN LPQW-RELATED"/>
    <property type="match status" value="1"/>
</dbReference>
<dbReference type="CDD" id="cd08501">
    <property type="entry name" value="PBP2_Lpqw"/>
    <property type="match status" value="1"/>
</dbReference>
<dbReference type="InterPro" id="IPR030678">
    <property type="entry name" value="Peptide/Ni-bd"/>
</dbReference>
<dbReference type="InterPro" id="IPR039424">
    <property type="entry name" value="SBP_5"/>
</dbReference>
<evidence type="ECO:0000259" key="2">
    <source>
        <dbReference type="Pfam" id="PF00496"/>
    </source>
</evidence>
<dbReference type="GO" id="GO:1904680">
    <property type="term" value="F:peptide transmembrane transporter activity"/>
    <property type="evidence" value="ECO:0007669"/>
    <property type="project" value="TreeGrafter"/>
</dbReference>
<accession>A0A078MT75</accession>
<evidence type="ECO:0000313" key="3">
    <source>
        <dbReference type="EMBL" id="CEA08602.1"/>
    </source>
</evidence>
<dbReference type="AlphaFoldDB" id="A0A078MT75"/>
<dbReference type="Gene3D" id="3.40.190.10">
    <property type="entry name" value="Periplasmic binding protein-like II"/>
    <property type="match status" value="1"/>
</dbReference>
<dbReference type="Gene3D" id="3.10.105.10">
    <property type="entry name" value="Dipeptide-binding Protein, Domain 3"/>
    <property type="match status" value="1"/>
</dbReference>
<dbReference type="PIRSF" id="PIRSF002741">
    <property type="entry name" value="MppA"/>
    <property type="match status" value="1"/>
</dbReference>
<dbReference type="EMBL" id="LN483071">
    <property type="protein sequence ID" value="CEA08602.1"/>
    <property type="molecule type" value="Genomic_DNA"/>
</dbReference>
<dbReference type="GO" id="GO:0015833">
    <property type="term" value="P:peptide transport"/>
    <property type="evidence" value="ECO:0007669"/>
    <property type="project" value="TreeGrafter"/>
</dbReference>
<organism evidence="3">
    <name type="scientific">Arthrobacter saudimassiliensis</name>
    <dbReference type="NCBI Taxonomy" id="1461584"/>
    <lineage>
        <taxon>Bacteria</taxon>
        <taxon>Bacillati</taxon>
        <taxon>Actinomycetota</taxon>
        <taxon>Actinomycetes</taxon>
        <taxon>Micrococcales</taxon>
        <taxon>Micrococcaceae</taxon>
        <taxon>Arthrobacter</taxon>
    </lineage>
</organism>
<evidence type="ECO:0000256" key="1">
    <source>
        <dbReference type="SAM" id="SignalP"/>
    </source>
</evidence>
<keyword evidence="1" id="KW-0732">Signal</keyword>
<dbReference type="PANTHER" id="PTHR30290">
    <property type="entry name" value="PERIPLASMIC BINDING COMPONENT OF ABC TRANSPORTER"/>
    <property type="match status" value="1"/>
</dbReference>
<protein>
    <submittedName>
        <fullName evidence="3">Oligopeptide-binding protein AppA</fullName>
    </submittedName>
</protein>
<dbReference type="GO" id="GO:0042597">
    <property type="term" value="C:periplasmic space"/>
    <property type="evidence" value="ECO:0007669"/>
    <property type="project" value="UniProtKB-ARBA"/>
</dbReference>
<feature type="signal peptide" evidence="1">
    <location>
        <begin position="1"/>
        <end position="27"/>
    </location>
</feature>
<dbReference type="Pfam" id="PF00496">
    <property type="entry name" value="SBP_bac_5"/>
    <property type="match status" value="1"/>
</dbReference>
<dbReference type="InterPro" id="IPR000914">
    <property type="entry name" value="SBP_5_dom"/>
</dbReference>